<evidence type="ECO:0000256" key="1">
    <source>
        <dbReference type="SAM" id="Phobius"/>
    </source>
</evidence>
<keyword evidence="1" id="KW-0812">Transmembrane</keyword>
<organism evidence="2 3">
    <name type="scientific">Salinimonas profundi</name>
    <dbReference type="NCBI Taxonomy" id="2729140"/>
    <lineage>
        <taxon>Bacteria</taxon>
        <taxon>Pseudomonadati</taxon>
        <taxon>Pseudomonadota</taxon>
        <taxon>Gammaproteobacteria</taxon>
        <taxon>Alteromonadales</taxon>
        <taxon>Alteromonadaceae</taxon>
        <taxon>Alteromonas/Salinimonas group</taxon>
        <taxon>Salinimonas</taxon>
    </lineage>
</organism>
<keyword evidence="1" id="KW-1133">Transmembrane helix</keyword>
<protein>
    <submittedName>
        <fullName evidence="2">Uncharacterized protein</fullName>
    </submittedName>
</protein>
<name>A0ABR8LQN6_9ALTE</name>
<dbReference type="Proteomes" id="UP000624419">
    <property type="component" value="Unassembled WGS sequence"/>
</dbReference>
<dbReference type="EMBL" id="JABBXD010000013">
    <property type="protein sequence ID" value="MBD3587376.1"/>
    <property type="molecule type" value="Genomic_DNA"/>
</dbReference>
<accession>A0ABR8LQN6</accession>
<sequence length="141" mass="15987">MSKIGIGFFYARQKSIHKKAGLSSLFILYCVIDSPGGITVAPLPCLAPIIICYLTIKAKLKNILYGHEANDRLGFCEYEAYESLLSPEGYVRPHSYGKEWWLLPRYESDYAINLMMAGINCYLFGISCTFLRGSLNENRNR</sequence>
<evidence type="ECO:0000313" key="2">
    <source>
        <dbReference type="EMBL" id="MBD3587376.1"/>
    </source>
</evidence>
<keyword evidence="1" id="KW-0472">Membrane</keyword>
<keyword evidence="3" id="KW-1185">Reference proteome</keyword>
<reference evidence="2 3" key="1">
    <citation type="submission" date="2020-04" db="EMBL/GenBank/DDBJ databases">
        <title>Salinimonas sp. HHU 13199.</title>
        <authorList>
            <person name="Cui X."/>
            <person name="Zhang D."/>
        </authorList>
    </citation>
    <scope>NUCLEOTIDE SEQUENCE [LARGE SCALE GENOMIC DNA]</scope>
    <source>
        <strain evidence="2 3">HHU 13199</strain>
    </source>
</reference>
<feature type="transmembrane region" description="Helical" evidence="1">
    <location>
        <begin position="20"/>
        <end position="38"/>
    </location>
</feature>
<gene>
    <name evidence="2" type="ORF">HHX48_16690</name>
</gene>
<proteinExistence type="predicted"/>
<comment type="caution">
    <text evidence="2">The sequence shown here is derived from an EMBL/GenBank/DDBJ whole genome shotgun (WGS) entry which is preliminary data.</text>
</comment>
<evidence type="ECO:0000313" key="3">
    <source>
        <dbReference type="Proteomes" id="UP000624419"/>
    </source>
</evidence>
<dbReference type="RefSeq" id="WP_191026465.1">
    <property type="nucleotide sequence ID" value="NZ_JABBXD010000013.1"/>
</dbReference>
<feature type="transmembrane region" description="Helical" evidence="1">
    <location>
        <begin position="110"/>
        <end position="131"/>
    </location>
</feature>